<keyword evidence="7" id="KW-1185">Reference proteome</keyword>
<gene>
    <name evidence="6" type="ORF">ACFQRI_08415</name>
</gene>
<dbReference type="InterPro" id="IPR025734">
    <property type="entry name" value="EspG"/>
</dbReference>
<feature type="region of interest" description="Disordered" evidence="5">
    <location>
        <begin position="121"/>
        <end position="146"/>
    </location>
</feature>
<name>A0ABW2LKW4_9PSEU</name>
<dbReference type="RefSeq" id="WP_380666281.1">
    <property type="nucleotide sequence ID" value="NZ_JBHTCJ010000003.1"/>
</dbReference>
<dbReference type="Proteomes" id="UP001596504">
    <property type="component" value="Unassembled WGS sequence"/>
</dbReference>
<evidence type="ECO:0000256" key="3">
    <source>
        <dbReference type="ARBA" id="ARBA00022490"/>
    </source>
</evidence>
<keyword evidence="3" id="KW-0963">Cytoplasm</keyword>
<evidence type="ECO:0000256" key="2">
    <source>
        <dbReference type="ARBA" id="ARBA00006411"/>
    </source>
</evidence>
<comment type="caution">
    <text evidence="6">The sequence shown here is derived from an EMBL/GenBank/DDBJ whole genome shotgun (WGS) entry which is preliminary data.</text>
</comment>
<comment type="subcellular location">
    <subcellularLocation>
        <location evidence="1">Cytoplasm</location>
    </subcellularLocation>
</comment>
<accession>A0ABW2LKW4</accession>
<evidence type="ECO:0000256" key="4">
    <source>
        <dbReference type="ARBA" id="ARBA00023186"/>
    </source>
</evidence>
<dbReference type="EMBL" id="JBHTCJ010000003">
    <property type="protein sequence ID" value="MFC7341436.1"/>
    <property type="molecule type" value="Genomic_DNA"/>
</dbReference>
<sequence>MNALDAVGRVSLSPLEFDVLTEYLRLPRVPLVLKVPSPGRTYPERARLVESAWRSLGQRGLRDVGGLDPDLERMLHLLAAPEREVDGRLWLDRSVRVLAATDAERAVLVTKEAESLALRPASPTGLPREAVSVLPPLPAGPGRSVSVRSTDLDAAAREAGESPERLPAELRRRGVRADDAEGLAEMVAGATSRGQFGAAARQRDRRERAERVIGFFDTAHGRYAQLRRRSPSGEDWSTIAPADDPRLIGHLAELLDEVTDDRDHSTGSSSS</sequence>
<proteinExistence type="inferred from homology"/>
<evidence type="ECO:0000256" key="5">
    <source>
        <dbReference type="SAM" id="MobiDB-lite"/>
    </source>
</evidence>
<evidence type="ECO:0000313" key="6">
    <source>
        <dbReference type="EMBL" id="MFC7341436.1"/>
    </source>
</evidence>
<evidence type="ECO:0000256" key="1">
    <source>
        <dbReference type="ARBA" id="ARBA00004496"/>
    </source>
</evidence>
<dbReference type="Pfam" id="PF14011">
    <property type="entry name" value="ESX-1_EspG"/>
    <property type="match status" value="1"/>
</dbReference>
<reference evidence="7" key="1">
    <citation type="journal article" date="2019" name="Int. J. Syst. Evol. Microbiol.">
        <title>The Global Catalogue of Microorganisms (GCM) 10K type strain sequencing project: providing services to taxonomists for standard genome sequencing and annotation.</title>
        <authorList>
            <consortium name="The Broad Institute Genomics Platform"/>
            <consortium name="The Broad Institute Genome Sequencing Center for Infectious Disease"/>
            <person name="Wu L."/>
            <person name="Ma J."/>
        </authorList>
    </citation>
    <scope>NUCLEOTIDE SEQUENCE [LARGE SCALE GENOMIC DNA]</scope>
    <source>
        <strain evidence="7">WLHS5</strain>
    </source>
</reference>
<protein>
    <submittedName>
        <fullName evidence="6">ESX secretion-associated protein EspG</fullName>
    </submittedName>
</protein>
<keyword evidence="4" id="KW-0143">Chaperone</keyword>
<evidence type="ECO:0000313" key="7">
    <source>
        <dbReference type="Proteomes" id="UP001596504"/>
    </source>
</evidence>
<comment type="similarity">
    <text evidence="2">Belongs to the EspG family.</text>
</comment>
<organism evidence="6 7">
    <name type="scientific">Saccharopolyspora griseoalba</name>
    <dbReference type="NCBI Taxonomy" id="1431848"/>
    <lineage>
        <taxon>Bacteria</taxon>
        <taxon>Bacillati</taxon>
        <taxon>Actinomycetota</taxon>
        <taxon>Actinomycetes</taxon>
        <taxon>Pseudonocardiales</taxon>
        <taxon>Pseudonocardiaceae</taxon>
        <taxon>Saccharopolyspora</taxon>
    </lineage>
</organism>